<evidence type="ECO:0000313" key="2">
    <source>
        <dbReference type="EMBL" id="CDR30949.1"/>
    </source>
</evidence>
<evidence type="ECO:0008006" key="4">
    <source>
        <dbReference type="Google" id="ProtNLM"/>
    </source>
</evidence>
<feature type="transmembrane region" description="Helical" evidence="1">
    <location>
        <begin position="18"/>
        <end position="39"/>
    </location>
</feature>
<evidence type="ECO:0000313" key="3">
    <source>
        <dbReference type="Proteomes" id="UP000032434"/>
    </source>
</evidence>
<dbReference type="AlphaFoldDB" id="A0A061AC13"/>
<evidence type="ECO:0000256" key="1">
    <source>
        <dbReference type="SAM" id="Phobius"/>
    </source>
</evidence>
<dbReference type="InParanoid" id="A0A061AC13"/>
<dbReference type="Proteomes" id="UP000032434">
    <property type="component" value="Chromosome 1"/>
</dbReference>
<keyword evidence="1" id="KW-0472">Membrane</keyword>
<keyword evidence="3" id="KW-1185">Reference proteome</keyword>
<protein>
    <recommendedName>
        <fullName evidence="4">DUF3592 domain-containing protein</fullName>
    </recommendedName>
</protein>
<reference evidence="3" key="1">
    <citation type="submission" date="2014-05" db="EMBL/GenBank/DDBJ databases">
        <authorList>
            <person name="Kube M."/>
        </authorList>
    </citation>
    <scope>NUCLEOTIDE SEQUENCE [LARGE SCALE GENOMIC DNA]</scope>
</reference>
<organism evidence="2 3">
    <name type="scientific">Acholeplasma oculi</name>
    <dbReference type="NCBI Taxonomy" id="35623"/>
    <lineage>
        <taxon>Bacteria</taxon>
        <taxon>Bacillati</taxon>
        <taxon>Mycoplasmatota</taxon>
        <taxon>Mollicutes</taxon>
        <taxon>Acholeplasmatales</taxon>
        <taxon>Acholeplasmataceae</taxon>
        <taxon>Acholeplasma</taxon>
    </lineage>
</organism>
<sequence length="169" mass="19779">MTNEVKKVTKRKAFTIRIVIYIAVYMLPVGMLIGTLNAIKQLNNHQVETITFSSIRHVEADSDYYLIKDINDREFEIETHYKKVFRYEHFTDYIEVGDKLTITYISKNTVLEIKSETATYLNLSESTRLLNQSNISFLIISLILFVLIAVTEVYDYGEWIKSDAYKELK</sequence>
<gene>
    <name evidence="2" type="ORF">Aocu_08760</name>
</gene>
<name>A0A061AC13_9MOLU</name>
<proteinExistence type="predicted"/>
<dbReference type="PATRIC" id="fig|35623.3.peg.876"/>
<keyword evidence="1" id="KW-1133">Transmembrane helix</keyword>
<dbReference type="KEGG" id="aoc:Aocu_08760"/>
<dbReference type="HOGENOM" id="CLU_1575060_0_0_14"/>
<feature type="transmembrane region" description="Helical" evidence="1">
    <location>
        <begin position="135"/>
        <end position="154"/>
    </location>
</feature>
<accession>A0A061AC13</accession>
<dbReference type="EMBL" id="LK028559">
    <property type="protein sequence ID" value="CDR30949.1"/>
    <property type="molecule type" value="Genomic_DNA"/>
</dbReference>
<keyword evidence="1" id="KW-0812">Transmembrane</keyword>